<dbReference type="InterPro" id="IPR036390">
    <property type="entry name" value="WH_DNA-bd_sf"/>
</dbReference>
<dbReference type="InterPro" id="IPR036388">
    <property type="entry name" value="WH-like_DNA-bd_sf"/>
</dbReference>
<dbReference type="OrthoDB" id="37575at2"/>
<protein>
    <submittedName>
        <fullName evidence="2">ROK family protein</fullName>
    </submittedName>
</protein>
<keyword evidence="3" id="KW-1185">Reference proteome</keyword>
<dbReference type="Gene3D" id="1.10.10.10">
    <property type="entry name" value="Winged helix-like DNA-binding domain superfamily/Winged helix DNA-binding domain"/>
    <property type="match status" value="1"/>
</dbReference>
<evidence type="ECO:0000256" key="1">
    <source>
        <dbReference type="ARBA" id="ARBA00006479"/>
    </source>
</evidence>
<dbReference type="CDD" id="cd23763">
    <property type="entry name" value="ASKHA_ATPase_ROK"/>
    <property type="match status" value="1"/>
</dbReference>
<evidence type="ECO:0000313" key="2">
    <source>
        <dbReference type="EMBL" id="TRY16929.1"/>
    </source>
</evidence>
<dbReference type="SUPFAM" id="SSF46785">
    <property type="entry name" value="Winged helix' DNA-binding domain"/>
    <property type="match status" value="1"/>
</dbReference>
<dbReference type="AlphaFoldDB" id="A0A553JWT8"/>
<dbReference type="Gene3D" id="3.30.420.40">
    <property type="match status" value="3"/>
</dbReference>
<evidence type="ECO:0000313" key="3">
    <source>
        <dbReference type="Proteomes" id="UP000317638"/>
    </source>
</evidence>
<dbReference type="InterPro" id="IPR000600">
    <property type="entry name" value="ROK"/>
</dbReference>
<sequence>MAQSTLRRADPNSVRKWNEFLVVSALDEGPRRISALANATGLTPAPLGEVLRGLEAKGWVASSRSTDGGPGRPAQVYSLVIPKGSVLGIDVGGRAVRCVRFDLEGSLQAKVERRLPRGVDEDLRTRAIAEVTDEALGGAAPLWLAGLSVTGNVGPDGLMVESAAMPEVNGKAPVTLWGEAIGARTFVVNDVRAAAYAEHLVGAAQDHGDILLIQLGRRPTLGLMFDGVPRGGAHGGAGDLSHNHFIPTEVDMDWLEPFMDSDDPIGDGVRAILDGDQRALARMRSYVAQMAPSLALTTAVVDPGVVVVAGALTPVAHHFMDDLVTTISENVARTPSVRVSELDQFSAAVGAGLAALQRLKSSLADPTDGVHPFTLESFAARPLGEDPTASEARGSA</sequence>
<proteinExistence type="inferred from homology"/>
<comment type="similarity">
    <text evidence="1">Belongs to the ROK (NagC/XylR) family.</text>
</comment>
<accession>A0A553JWT8</accession>
<dbReference type="PANTHER" id="PTHR18964:SF149">
    <property type="entry name" value="BIFUNCTIONAL UDP-N-ACETYLGLUCOSAMINE 2-EPIMERASE_N-ACETYLMANNOSAMINE KINASE"/>
    <property type="match status" value="1"/>
</dbReference>
<dbReference type="PANTHER" id="PTHR18964">
    <property type="entry name" value="ROK (REPRESSOR, ORF, KINASE) FAMILY"/>
    <property type="match status" value="1"/>
</dbReference>
<organism evidence="2 3">
    <name type="scientific">Tessaracoccus rhinocerotis</name>
    <dbReference type="NCBI Taxonomy" id="1689449"/>
    <lineage>
        <taxon>Bacteria</taxon>
        <taxon>Bacillati</taxon>
        <taxon>Actinomycetota</taxon>
        <taxon>Actinomycetes</taxon>
        <taxon>Propionibacteriales</taxon>
        <taxon>Propionibacteriaceae</taxon>
        <taxon>Tessaracoccus</taxon>
    </lineage>
</organism>
<dbReference type="EMBL" id="VKKG01000006">
    <property type="protein sequence ID" value="TRY16929.1"/>
    <property type="molecule type" value="Genomic_DNA"/>
</dbReference>
<dbReference type="RefSeq" id="WP_143939072.1">
    <property type="nucleotide sequence ID" value="NZ_VKKG01000006.1"/>
</dbReference>
<dbReference type="Proteomes" id="UP000317638">
    <property type="component" value="Unassembled WGS sequence"/>
</dbReference>
<gene>
    <name evidence="2" type="ORF">FOJ82_13765</name>
</gene>
<name>A0A553JWT8_9ACTN</name>
<dbReference type="SUPFAM" id="SSF53067">
    <property type="entry name" value="Actin-like ATPase domain"/>
    <property type="match status" value="1"/>
</dbReference>
<dbReference type="InterPro" id="IPR043129">
    <property type="entry name" value="ATPase_NBD"/>
</dbReference>
<comment type="caution">
    <text evidence="2">The sequence shown here is derived from an EMBL/GenBank/DDBJ whole genome shotgun (WGS) entry which is preliminary data.</text>
</comment>
<dbReference type="Pfam" id="PF00480">
    <property type="entry name" value="ROK"/>
    <property type="match status" value="1"/>
</dbReference>
<reference evidence="2 3" key="1">
    <citation type="submission" date="2019-07" db="EMBL/GenBank/DDBJ databases">
        <authorList>
            <person name="Zhou L.-Y."/>
        </authorList>
    </citation>
    <scope>NUCLEOTIDE SEQUENCE [LARGE SCALE GENOMIC DNA]</scope>
    <source>
        <strain evidence="2 3">YIM 101269</strain>
    </source>
</reference>